<evidence type="ECO:0000313" key="2">
    <source>
        <dbReference type="Proteomes" id="UP000237797"/>
    </source>
</evidence>
<dbReference type="AlphaFoldDB" id="A0A2T0LEL9"/>
<sequence>MARKNLIVVHCGHRRRRRRLSLERVKAEVENFARTGAISGTANVLTQTPVNLGDAAAIGRGNGNSVTNVG</sequence>
<gene>
    <name evidence="1" type="ORF">CLV97_11240</name>
</gene>
<proteinExistence type="predicted"/>
<protein>
    <submittedName>
        <fullName evidence="1">Uncharacterized protein</fullName>
    </submittedName>
</protein>
<accession>A0A2T0LEL9</accession>
<keyword evidence="2" id="KW-1185">Reference proteome</keyword>
<organism evidence="1 2">
    <name type="scientific">Planifilum fimeticola</name>
    <dbReference type="NCBI Taxonomy" id="201975"/>
    <lineage>
        <taxon>Bacteria</taxon>
        <taxon>Bacillati</taxon>
        <taxon>Bacillota</taxon>
        <taxon>Bacilli</taxon>
        <taxon>Bacillales</taxon>
        <taxon>Thermoactinomycetaceae</taxon>
        <taxon>Planifilum</taxon>
    </lineage>
</organism>
<dbReference type="EMBL" id="PVNE01000012">
    <property type="protein sequence ID" value="PRX40562.1"/>
    <property type="molecule type" value="Genomic_DNA"/>
</dbReference>
<comment type="caution">
    <text evidence="1">The sequence shown here is derived from an EMBL/GenBank/DDBJ whole genome shotgun (WGS) entry which is preliminary data.</text>
</comment>
<dbReference type="Proteomes" id="UP000237797">
    <property type="component" value="Unassembled WGS sequence"/>
</dbReference>
<evidence type="ECO:0000313" key="1">
    <source>
        <dbReference type="EMBL" id="PRX40562.1"/>
    </source>
</evidence>
<dbReference type="RefSeq" id="WP_106345175.1">
    <property type="nucleotide sequence ID" value="NZ_PVNE01000012.1"/>
</dbReference>
<name>A0A2T0LEL9_9BACL</name>
<dbReference type="OrthoDB" id="2991611at2"/>
<reference evidence="1 2" key="1">
    <citation type="submission" date="2018-03" db="EMBL/GenBank/DDBJ databases">
        <title>Genomic Encyclopedia of Archaeal and Bacterial Type Strains, Phase II (KMG-II): from individual species to whole genera.</title>
        <authorList>
            <person name="Goeker M."/>
        </authorList>
    </citation>
    <scope>NUCLEOTIDE SEQUENCE [LARGE SCALE GENOMIC DNA]</scope>
    <source>
        <strain evidence="1 2">DSM 44946</strain>
    </source>
</reference>